<dbReference type="SUPFAM" id="SSF50969">
    <property type="entry name" value="YVTN repeat-like/Quinoprotein amine dehydrogenase"/>
    <property type="match status" value="1"/>
</dbReference>
<proteinExistence type="predicted"/>
<name>A0AA88KE47_NAELO</name>
<protein>
    <submittedName>
        <fullName evidence="1">Uncharacterized protein</fullName>
    </submittedName>
</protein>
<dbReference type="Proteomes" id="UP000816034">
    <property type="component" value="Unassembled WGS sequence"/>
</dbReference>
<dbReference type="AlphaFoldDB" id="A0AA88KE47"/>
<organism evidence="1 2">
    <name type="scientific">Naegleria lovaniensis</name>
    <name type="common">Amoeba</name>
    <dbReference type="NCBI Taxonomy" id="51637"/>
    <lineage>
        <taxon>Eukaryota</taxon>
        <taxon>Discoba</taxon>
        <taxon>Heterolobosea</taxon>
        <taxon>Tetramitia</taxon>
        <taxon>Eutetramitia</taxon>
        <taxon>Vahlkampfiidae</taxon>
        <taxon>Naegleria</taxon>
    </lineage>
</organism>
<reference evidence="1 2" key="1">
    <citation type="journal article" date="2018" name="BMC Genomics">
        <title>The genome of Naegleria lovaniensis, the basis for a comparative approach to unravel pathogenicity factors of the human pathogenic amoeba N. fowleri.</title>
        <authorList>
            <person name="Liechti N."/>
            <person name="Schurch N."/>
            <person name="Bruggmann R."/>
            <person name="Wittwer M."/>
        </authorList>
    </citation>
    <scope>NUCLEOTIDE SEQUENCE [LARGE SCALE GENOMIC DNA]</scope>
    <source>
        <strain evidence="1 2">ATCC 30569</strain>
    </source>
</reference>
<comment type="caution">
    <text evidence="1">The sequence shown here is derived from an EMBL/GenBank/DDBJ whole genome shotgun (WGS) entry which is preliminary data.</text>
</comment>
<gene>
    <name evidence="1" type="ORF">C9374_013043</name>
</gene>
<keyword evidence="2" id="KW-1185">Reference proteome</keyword>
<sequence>MPNHSCTIVDTLKISKPFDVKISKTNRYILVSDFNSHSILRYGQIFDLTTRLFLKQVGPYCNDPQYLCVEVESQYLEESCCYKSDALIFSHTLYTIDSTQRLSKFNLHQLVEQDEDDVRKTTTPIWEIELGNGFINGIVSVDSRIYVPFNASIQILNSKTGDKLDTIYLSTLWNACQFSNERIIYLC</sequence>
<evidence type="ECO:0000313" key="1">
    <source>
        <dbReference type="EMBL" id="KAG2372921.1"/>
    </source>
</evidence>
<dbReference type="GeneID" id="68105496"/>
<accession>A0AA88KE47</accession>
<dbReference type="InterPro" id="IPR011044">
    <property type="entry name" value="Quino_amine_DH_bsu"/>
</dbReference>
<dbReference type="RefSeq" id="XP_044542095.1">
    <property type="nucleotide sequence ID" value="XM_044688876.1"/>
</dbReference>
<evidence type="ECO:0000313" key="2">
    <source>
        <dbReference type="Proteomes" id="UP000816034"/>
    </source>
</evidence>
<dbReference type="EMBL" id="PYSW02000064">
    <property type="protein sequence ID" value="KAG2372921.1"/>
    <property type="molecule type" value="Genomic_DNA"/>
</dbReference>